<comment type="similarity">
    <text evidence="1">Belongs to the NAD(P)-dependent epimerase/dehydratase family.</text>
</comment>
<reference evidence="3 4" key="1">
    <citation type="submission" date="2017-02" db="EMBL/GenBank/DDBJ databases">
        <title>Arcobacter caeni sp. nov, a new Arcobacter species isolated from reclaimed water.</title>
        <authorList>
            <person name="Figueras M.J."/>
            <person name="Perez-Cataluna A."/>
            <person name="Salas-Masso N."/>
        </authorList>
    </citation>
    <scope>NUCLEOTIDE SEQUENCE [LARGE SCALE GENOMIC DNA]</scope>
    <source>
        <strain evidence="3 4">RW17-10</strain>
    </source>
</reference>
<dbReference type="PANTHER" id="PTHR43000">
    <property type="entry name" value="DTDP-D-GLUCOSE 4,6-DEHYDRATASE-RELATED"/>
    <property type="match status" value="1"/>
</dbReference>
<accession>A0A363CXF3</accession>
<dbReference type="Gene3D" id="3.40.50.720">
    <property type="entry name" value="NAD(P)-binding Rossmann-like Domain"/>
    <property type="match status" value="1"/>
</dbReference>
<dbReference type="InterPro" id="IPR036291">
    <property type="entry name" value="NAD(P)-bd_dom_sf"/>
</dbReference>
<sequence length="288" mass="33236">MKNILITGTNGFIGKYLVENFKCSGYNLLFGTTSNTTNKNYYKFENLYVDVEKILKDISVDIIIHLASIIPNSFYEANIDLFIDNTKMMNNLSEFAIKNNINKFIYLSSFGSMVNTKQYDIKDYYTLSKITGEHICSIMEDRGIETASIRISSPFGKFNKKINVLNRFIDLALANQDINVYGSGKREQNFVSVESINQCIQKCVEEKVNGVYELVNDKNISMIDLAKLVVYITNSNSKIITQEKEDPLENTKVCNFSLHRVKNELQYKNPLTFKEELISYIEWKRKNK</sequence>
<evidence type="ECO:0000313" key="4">
    <source>
        <dbReference type="Proteomes" id="UP000251135"/>
    </source>
</evidence>
<dbReference type="Pfam" id="PF01370">
    <property type="entry name" value="Epimerase"/>
    <property type="match status" value="1"/>
</dbReference>
<evidence type="ECO:0000256" key="1">
    <source>
        <dbReference type="ARBA" id="ARBA00007637"/>
    </source>
</evidence>
<dbReference type="Proteomes" id="UP000251135">
    <property type="component" value="Unassembled WGS sequence"/>
</dbReference>
<dbReference type="SUPFAM" id="SSF51735">
    <property type="entry name" value="NAD(P)-binding Rossmann-fold domains"/>
    <property type="match status" value="1"/>
</dbReference>
<evidence type="ECO:0000259" key="2">
    <source>
        <dbReference type="Pfam" id="PF01370"/>
    </source>
</evidence>
<comment type="caution">
    <text evidence="3">The sequence shown here is derived from an EMBL/GenBank/DDBJ whole genome shotgun (WGS) entry which is preliminary data.</text>
</comment>
<dbReference type="OrthoDB" id="9804595at2"/>
<feature type="domain" description="NAD-dependent epimerase/dehydratase" evidence="2">
    <location>
        <begin position="4"/>
        <end position="209"/>
    </location>
</feature>
<dbReference type="EMBL" id="MUXE01000014">
    <property type="protein sequence ID" value="PUE63768.1"/>
    <property type="molecule type" value="Genomic_DNA"/>
</dbReference>
<dbReference type="AlphaFoldDB" id="A0A363CXF3"/>
<dbReference type="RefSeq" id="WP_108560064.1">
    <property type="nucleotide sequence ID" value="NZ_MUXE01000014.1"/>
</dbReference>
<gene>
    <name evidence="3" type="ORF">B0174_09475</name>
</gene>
<organism evidence="3 4">
    <name type="scientific">Arcobacter caeni</name>
    <dbReference type="NCBI Taxonomy" id="1912877"/>
    <lineage>
        <taxon>Bacteria</taxon>
        <taxon>Pseudomonadati</taxon>
        <taxon>Campylobacterota</taxon>
        <taxon>Epsilonproteobacteria</taxon>
        <taxon>Campylobacterales</taxon>
        <taxon>Arcobacteraceae</taxon>
        <taxon>Arcobacter</taxon>
    </lineage>
</organism>
<keyword evidence="4" id="KW-1185">Reference proteome</keyword>
<protein>
    <recommendedName>
        <fullName evidence="2">NAD-dependent epimerase/dehydratase domain-containing protein</fullName>
    </recommendedName>
</protein>
<dbReference type="InterPro" id="IPR001509">
    <property type="entry name" value="Epimerase_deHydtase"/>
</dbReference>
<evidence type="ECO:0000313" key="3">
    <source>
        <dbReference type="EMBL" id="PUE63768.1"/>
    </source>
</evidence>
<proteinExistence type="inferred from homology"/>
<name>A0A363CXF3_9BACT</name>